<evidence type="ECO:0000313" key="1">
    <source>
        <dbReference type="EMBL" id="ARN23742.1"/>
    </source>
</evidence>
<accession>A0A1W6LHI3</accession>
<dbReference type="AlphaFoldDB" id="A0A1W6LHI3"/>
<keyword evidence="2" id="KW-1185">Reference proteome</keyword>
<evidence type="ECO:0008006" key="3">
    <source>
        <dbReference type="Google" id="ProtNLM"/>
    </source>
</evidence>
<dbReference type="Proteomes" id="UP000193427">
    <property type="component" value="Chromosome"/>
</dbReference>
<dbReference type="KEGG" id="rgu:A4W93_05485"/>
<gene>
    <name evidence="1" type="ORF">A4W93_05485</name>
</gene>
<protein>
    <recommendedName>
        <fullName evidence="3">YkuD domain-containing protein</fullName>
    </recommendedName>
</protein>
<proteinExistence type="predicted"/>
<dbReference type="EMBL" id="CP015118">
    <property type="protein sequence ID" value="ARN23742.1"/>
    <property type="molecule type" value="Genomic_DNA"/>
</dbReference>
<organism evidence="1 2">
    <name type="scientific">Piscinibacter gummiphilus</name>
    <dbReference type="NCBI Taxonomy" id="946333"/>
    <lineage>
        <taxon>Bacteria</taxon>
        <taxon>Pseudomonadati</taxon>
        <taxon>Pseudomonadota</taxon>
        <taxon>Betaproteobacteria</taxon>
        <taxon>Burkholderiales</taxon>
        <taxon>Sphaerotilaceae</taxon>
        <taxon>Piscinibacter</taxon>
    </lineage>
</organism>
<reference evidence="1 2" key="1">
    <citation type="submission" date="2016-04" db="EMBL/GenBank/DDBJ databases">
        <title>Complete genome sequence of natural rubber-degrading, novel Gram-negative bacterium, Rhizobacter gummiphilus strain NS21.</title>
        <authorList>
            <person name="Tabata M."/>
            <person name="Kasai D."/>
            <person name="Fukuda M."/>
        </authorList>
    </citation>
    <scope>NUCLEOTIDE SEQUENCE [LARGE SCALE GENOMIC DNA]</scope>
    <source>
        <strain evidence="1 2">NS21</strain>
    </source>
</reference>
<dbReference type="STRING" id="946333.A4W93_05485"/>
<evidence type="ECO:0000313" key="2">
    <source>
        <dbReference type="Proteomes" id="UP000193427"/>
    </source>
</evidence>
<name>A0A1W6LHI3_9BURK</name>
<sequence>MLLPPVGGARTTVPRLNLPAVAEAAPRAPRFADFGAETPHDDVRHVADWVADSGDNRQMDFVIVDKRDARIWVFGADGVLKAQSPVLLGAAAGDDSVAGIGQRPIAEVRPEERTTPAGRFVAEPGRNSHGENVVWVDYDAAVSMHRLRALEPKERRHERLATPTPDDNRISYGCINVPPAFFEAVLEPVFDQRRGVVYVLPETKSLHEAFATSYDVAAKHGIPRL</sequence>